<reference evidence="3" key="1">
    <citation type="submission" date="2020-02" db="EMBL/GenBank/DDBJ databases">
        <authorList>
            <person name="Meier V. D."/>
        </authorList>
    </citation>
    <scope>NUCLEOTIDE SEQUENCE</scope>
    <source>
        <strain evidence="3">AVDCRST_MAG01</strain>
    </source>
</reference>
<protein>
    <submittedName>
        <fullName evidence="3">Hydrolase, alpha/beta fold family</fullName>
    </submittedName>
</protein>
<name>A0A6J4QLS9_9ACTN</name>
<keyword evidence="1 3" id="KW-0378">Hydrolase</keyword>
<evidence type="ECO:0000256" key="1">
    <source>
        <dbReference type="ARBA" id="ARBA00022801"/>
    </source>
</evidence>
<dbReference type="PRINTS" id="PR00111">
    <property type="entry name" value="ABHYDROLASE"/>
</dbReference>
<accession>A0A6J4QLS9</accession>
<organism evidence="3">
    <name type="scientific">uncultured Rubrobacteraceae bacterium</name>
    <dbReference type="NCBI Taxonomy" id="349277"/>
    <lineage>
        <taxon>Bacteria</taxon>
        <taxon>Bacillati</taxon>
        <taxon>Actinomycetota</taxon>
        <taxon>Rubrobacteria</taxon>
        <taxon>Rubrobacterales</taxon>
        <taxon>Rubrobacteraceae</taxon>
        <taxon>environmental samples</taxon>
    </lineage>
</organism>
<gene>
    <name evidence="3" type="ORF">AVDCRST_MAG01-01-3646</name>
</gene>
<dbReference type="Gene3D" id="3.40.50.1820">
    <property type="entry name" value="alpha/beta hydrolase"/>
    <property type="match status" value="1"/>
</dbReference>
<dbReference type="InterPro" id="IPR029058">
    <property type="entry name" value="AB_hydrolase_fold"/>
</dbReference>
<dbReference type="InterPro" id="IPR000639">
    <property type="entry name" value="Epox_hydrolase-like"/>
</dbReference>
<dbReference type="AlphaFoldDB" id="A0A6J4QLS9"/>
<dbReference type="PRINTS" id="PR00412">
    <property type="entry name" value="EPOXHYDRLASE"/>
</dbReference>
<dbReference type="Pfam" id="PF00561">
    <property type="entry name" value="Abhydrolase_1"/>
    <property type="match status" value="1"/>
</dbReference>
<evidence type="ECO:0000313" key="3">
    <source>
        <dbReference type="EMBL" id="CAA9440829.1"/>
    </source>
</evidence>
<dbReference type="GO" id="GO:0016787">
    <property type="term" value="F:hydrolase activity"/>
    <property type="evidence" value="ECO:0007669"/>
    <property type="project" value="UniProtKB-KW"/>
</dbReference>
<dbReference type="InterPro" id="IPR000073">
    <property type="entry name" value="AB_hydrolase_1"/>
</dbReference>
<feature type="domain" description="AB hydrolase-1" evidence="2">
    <location>
        <begin position="30"/>
        <end position="158"/>
    </location>
</feature>
<dbReference type="SUPFAM" id="SSF53474">
    <property type="entry name" value="alpha/beta-Hydrolases"/>
    <property type="match status" value="1"/>
</dbReference>
<proteinExistence type="predicted"/>
<evidence type="ECO:0000259" key="2">
    <source>
        <dbReference type="Pfam" id="PF00561"/>
    </source>
</evidence>
<sequence length="295" mass="33416">MAPGETGWNRNYVEANGIRIHYARQGAGEPLVLLHGWPEFWYVWRKNIGPLAERFDVIAPDLRGFGESEKPGLPDPPGRLRDDLVEDLRGLADALGLEKIGIVGHDVGSFVAQGFAARYPERVSGLFFFNCVYPGIGRRWLEPDSVAEIWYQSLHQQPWAADLVGSSRGACGIYLKHFLDHWSHEPGTFDEDFEAWVDNFMRPGNLQGGFDWYAGTAEARMKMMREGAPDLPKIETPAYFLWGESDPILKVRWADRLGDYFADFELEPAPGAGHFVHYERPDLANDRITRFFSGL</sequence>
<dbReference type="PANTHER" id="PTHR43329">
    <property type="entry name" value="EPOXIDE HYDROLASE"/>
    <property type="match status" value="1"/>
</dbReference>
<dbReference type="EMBL" id="CADCUW010000471">
    <property type="protein sequence ID" value="CAA9440829.1"/>
    <property type="molecule type" value="Genomic_DNA"/>
</dbReference>